<gene>
    <name evidence="10" type="primary">rseA</name>
    <name evidence="10" type="ORF">REG_0726</name>
</gene>
<sequence length="206" mass="22821">MKKEKLSALIDGENFDAELINSLSKDEKLQQSWRSYHLIRDILRTDDSASGALNLDVSQAVADAIKKESGLYLPPMTEESPASIKWPTLQKISPRWISQITQVAIAACVCVAVLISVQSYEQPAISDLQPESPRFNTLPIFNTLPVMGMKASPVGLNGDSNKNPPPHQVKELLQRIAVSRQQYFGLEPPTPYAGLDYYSPSTYSED</sequence>
<dbReference type="InterPro" id="IPR005572">
    <property type="entry name" value="Anti-sigma_E_RseA_N"/>
</dbReference>
<evidence type="ECO:0000256" key="6">
    <source>
        <dbReference type="ARBA" id="ARBA00023136"/>
    </source>
</evidence>
<feature type="domain" description="Anti sigma-E protein RseA N-terminal" evidence="8">
    <location>
        <begin position="1"/>
        <end position="86"/>
    </location>
</feature>
<evidence type="ECO:0000259" key="9">
    <source>
        <dbReference type="Pfam" id="PF03873"/>
    </source>
</evidence>
<dbReference type="PANTHER" id="PTHR38104:SF1">
    <property type="entry name" value="ANTI-SIGMA-E FACTOR RSEA"/>
    <property type="match status" value="1"/>
</dbReference>
<dbReference type="RefSeq" id="WP_006704560.1">
    <property type="nucleotide sequence ID" value="NZ_CAWLGB010000002.1"/>
</dbReference>
<dbReference type="InterPro" id="IPR052383">
    <property type="entry name" value="Anti-sigma-E_RseA-like"/>
</dbReference>
<dbReference type="HOGENOM" id="CLU_108851_1_0_6"/>
<keyword evidence="5" id="KW-1133">Transmembrane helix</keyword>
<dbReference type="InterPro" id="IPR026279">
    <property type="entry name" value="RseA"/>
</dbReference>
<comment type="similarity">
    <text evidence="2 7">Belongs to the RseA family.</text>
</comment>
<dbReference type="CDD" id="cd16328">
    <property type="entry name" value="RseA_N"/>
    <property type="match status" value="1"/>
</dbReference>
<dbReference type="Gene3D" id="1.10.10.880">
    <property type="entry name" value="Anti sigma-E protein RseA, N-terminal domain"/>
    <property type="match status" value="1"/>
</dbReference>
<evidence type="ECO:0000259" key="8">
    <source>
        <dbReference type="Pfam" id="PF03872"/>
    </source>
</evidence>
<keyword evidence="6 7" id="KW-0472">Membrane</keyword>
<dbReference type="PANTHER" id="PTHR38104">
    <property type="match status" value="1"/>
</dbReference>
<proteinExistence type="inferred from homology"/>
<dbReference type="EMBL" id="GL379590">
    <property type="protein sequence ID" value="EFL92145.1"/>
    <property type="molecule type" value="Genomic_DNA"/>
</dbReference>
<dbReference type="STRING" id="663321.REG_0726"/>
<evidence type="ECO:0000256" key="1">
    <source>
        <dbReference type="ARBA" id="ARBA00004162"/>
    </source>
</evidence>
<comment type="subunit">
    <text evidence="7">Interacts 1:1 with ECF RNA polymerase sigma-E (RpoE); this inhibits the interaction of sigma-E with the RNA polymerase catalytic core and leads to a decreased expression of sigma-E-regulated genes. Interacts with RseB.</text>
</comment>
<dbReference type="Proteomes" id="UP000005726">
    <property type="component" value="Unassembled WGS sequence"/>
</dbReference>
<keyword evidence="4" id="KW-0812">Transmembrane</keyword>
<dbReference type="GO" id="GO:0016989">
    <property type="term" value="F:sigma factor antagonist activity"/>
    <property type="evidence" value="ECO:0007669"/>
    <property type="project" value="InterPro"/>
</dbReference>
<dbReference type="Pfam" id="PF03872">
    <property type="entry name" value="RseA_N"/>
    <property type="match status" value="1"/>
</dbReference>
<evidence type="ECO:0000313" key="11">
    <source>
        <dbReference type="Proteomes" id="UP000005726"/>
    </source>
</evidence>
<evidence type="ECO:0000256" key="3">
    <source>
        <dbReference type="ARBA" id="ARBA00022475"/>
    </source>
</evidence>
<accession>E0WS11</accession>
<reference evidence="10" key="1">
    <citation type="journal article" date="2009" name="Environ. Microbiol.">
        <title>Dynamics of genome evolution in facultative symbionts of aphids.</title>
        <authorList>
            <person name="Degnan P.H."/>
            <person name="Leonardo T.E."/>
            <person name="Cass B.N."/>
            <person name="Hurwitz B."/>
            <person name="Stern D."/>
            <person name="Gibbs R.A."/>
            <person name="Richards S."/>
            <person name="Moran N.A."/>
        </authorList>
    </citation>
    <scope>NUCLEOTIDE SEQUENCE [LARGE SCALE GENOMIC DNA]</scope>
    <source>
        <strain evidence="10">LSR1</strain>
    </source>
</reference>
<evidence type="ECO:0000313" key="10">
    <source>
        <dbReference type="EMBL" id="EFL92145.1"/>
    </source>
</evidence>
<dbReference type="InterPro" id="IPR005573">
    <property type="entry name" value="Anti-sigma_E_RseA_C"/>
</dbReference>
<evidence type="ECO:0000256" key="5">
    <source>
        <dbReference type="ARBA" id="ARBA00022989"/>
    </source>
</evidence>
<evidence type="ECO:0000256" key="4">
    <source>
        <dbReference type="ARBA" id="ARBA00022692"/>
    </source>
</evidence>
<dbReference type="InterPro" id="IPR036147">
    <property type="entry name" value="Anti-sigma_E_RseA_N_sf"/>
</dbReference>
<dbReference type="Pfam" id="PF03873">
    <property type="entry name" value="RseA_C"/>
    <property type="match status" value="1"/>
</dbReference>
<dbReference type="AlphaFoldDB" id="E0WS11"/>
<dbReference type="SUPFAM" id="SSF89069">
    <property type="entry name" value="N-terminal, cytoplasmic domain of anti-sigmaE factor RseA"/>
    <property type="match status" value="1"/>
</dbReference>
<comment type="subcellular location">
    <subcellularLocation>
        <location evidence="7">Cell inner membrane</location>
    </subcellularLocation>
    <subcellularLocation>
        <location evidence="1">Cell membrane</location>
        <topology evidence="1">Single-pass membrane protein</topology>
    </subcellularLocation>
</comment>
<evidence type="ECO:0000256" key="2">
    <source>
        <dbReference type="ARBA" id="ARBA00005837"/>
    </source>
</evidence>
<evidence type="ECO:0000256" key="7">
    <source>
        <dbReference type="PIRNR" id="PIRNR016938"/>
    </source>
</evidence>
<keyword evidence="11" id="KW-1185">Reference proteome</keyword>
<keyword evidence="7" id="KW-0997">Cell inner membrane</keyword>
<name>E0WS11_9ENTR</name>
<feature type="domain" description="Anti sigma-E protein RseA C-terminal" evidence="9">
    <location>
        <begin position="138"/>
        <end position="177"/>
    </location>
</feature>
<dbReference type="GO" id="GO:0005886">
    <property type="term" value="C:plasma membrane"/>
    <property type="evidence" value="ECO:0007669"/>
    <property type="project" value="UniProtKB-SubCell"/>
</dbReference>
<organism evidence="10 11">
    <name type="scientific">Candidatus Regiella insecticola LSR1</name>
    <dbReference type="NCBI Taxonomy" id="663321"/>
    <lineage>
        <taxon>Bacteria</taxon>
        <taxon>Pseudomonadati</taxon>
        <taxon>Pseudomonadota</taxon>
        <taxon>Gammaproteobacteria</taxon>
        <taxon>Enterobacterales</taxon>
        <taxon>Enterobacteriaceae</taxon>
        <taxon>aphid secondary symbionts</taxon>
        <taxon>Candidatus Regiella</taxon>
    </lineage>
</organism>
<comment type="function">
    <text evidence="7">An anti-sigma factor for extracytoplasmic function (ECF) sigma factor sigma-E (RpoE). ECF sigma factors are held in an inactive form by an anti-sigma factor until released by regulated intramembrane proteolysis (RIP). RIP occurs when an extracytoplasmic signal triggers a concerted proteolytic cascade to transmit information and elicit cellular responses. The membrane-spanning regulatory substrate protein is first cut periplasmically (site-1 protease, S1P, DegS), then within the membrane itself (site-2 protease, S2P, RseP), while cytoplasmic proteases finish degrading the anti-sigma factor, liberating sigma-E.</text>
</comment>
<dbReference type="eggNOG" id="COG3073">
    <property type="taxonomic scope" value="Bacteria"/>
</dbReference>
<protein>
    <recommendedName>
        <fullName evidence="7">Anti-sigma-E factor RseA</fullName>
    </recommendedName>
    <alternativeName>
        <fullName evidence="7">Regulator of SigE</fullName>
    </alternativeName>
    <alternativeName>
        <fullName evidence="7">Sigma-E anti-sigma factor RseA</fullName>
    </alternativeName>
    <alternativeName>
        <fullName evidence="7">Sigma-E factor negative regulatory protein</fullName>
    </alternativeName>
</protein>
<dbReference type="PIRSF" id="PIRSF016938">
    <property type="entry name" value="RseA"/>
    <property type="match status" value="1"/>
</dbReference>
<keyword evidence="3 7" id="KW-1003">Cell membrane</keyword>